<evidence type="ECO:0000313" key="11">
    <source>
        <dbReference type="EMBL" id="NYP86358.1"/>
    </source>
</evidence>
<comment type="catalytic activity">
    <reaction evidence="1 9">
        <text>UDP-alpha-D-glucose = UDP-alpha-D-galactose</text>
        <dbReference type="Rhea" id="RHEA:22168"/>
        <dbReference type="ChEBI" id="CHEBI:58885"/>
        <dbReference type="ChEBI" id="CHEBI:66914"/>
        <dbReference type="EC" id="5.1.3.2"/>
    </reaction>
</comment>
<dbReference type="InterPro" id="IPR036291">
    <property type="entry name" value="NAD(P)-bd_dom_sf"/>
</dbReference>
<dbReference type="PANTHER" id="PTHR43725">
    <property type="entry name" value="UDP-GLUCOSE 4-EPIMERASE"/>
    <property type="match status" value="1"/>
</dbReference>
<evidence type="ECO:0000259" key="10">
    <source>
        <dbReference type="Pfam" id="PF16363"/>
    </source>
</evidence>
<keyword evidence="8 9" id="KW-0413">Isomerase</keyword>
<organism evidence="12">
    <name type="scientific">Escherichia coli</name>
    <dbReference type="NCBI Taxonomy" id="562"/>
    <lineage>
        <taxon>Bacteria</taxon>
        <taxon>Pseudomonadati</taxon>
        <taxon>Pseudomonadota</taxon>
        <taxon>Gammaproteobacteria</taxon>
        <taxon>Enterobacterales</taxon>
        <taxon>Enterobacteriaceae</taxon>
        <taxon>Escherichia</taxon>
    </lineage>
</organism>
<evidence type="ECO:0000256" key="5">
    <source>
        <dbReference type="ARBA" id="ARBA00013189"/>
    </source>
</evidence>
<dbReference type="EMBL" id="JABUPU010000018">
    <property type="protein sequence ID" value="NYP86358.1"/>
    <property type="molecule type" value="Genomic_DNA"/>
</dbReference>
<name>A0A2T3UV88_ECOLX</name>
<dbReference type="GO" id="GO:0005829">
    <property type="term" value="C:cytosol"/>
    <property type="evidence" value="ECO:0007669"/>
    <property type="project" value="TreeGrafter"/>
</dbReference>
<comment type="cofactor">
    <cofactor evidence="2 9">
        <name>NAD(+)</name>
        <dbReference type="ChEBI" id="CHEBI:57540"/>
    </cofactor>
</comment>
<evidence type="ECO:0000256" key="3">
    <source>
        <dbReference type="ARBA" id="ARBA00004947"/>
    </source>
</evidence>
<dbReference type="PANTHER" id="PTHR43725:SF47">
    <property type="entry name" value="UDP-GLUCOSE 4-EPIMERASE"/>
    <property type="match status" value="1"/>
</dbReference>
<gene>
    <name evidence="12" type="primary">galE</name>
    <name evidence="12" type="ORF">G4A38_10505</name>
    <name evidence="11" type="ORF">G4A47_14250</name>
</gene>
<dbReference type="RefSeq" id="WP_032173264.1">
    <property type="nucleotide sequence ID" value="NZ_AP021893.1"/>
</dbReference>
<comment type="pathway">
    <text evidence="3 9">Carbohydrate metabolism; galactose metabolism.</text>
</comment>
<evidence type="ECO:0000313" key="13">
    <source>
        <dbReference type="Proteomes" id="UP000517067"/>
    </source>
</evidence>
<dbReference type="EC" id="5.1.3.2" evidence="5 9"/>
<dbReference type="Proteomes" id="UP000517067">
    <property type="component" value="Unassembled WGS sequence"/>
</dbReference>
<dbReference type="CDD" id="cd05247">
    <property type="entry name" value="UDP_G4E_1_SDR_e"/>
    <property type="match status" value="1"/>
</dbReference>
<feature type="domain" description="NAD(P)-binding" evidence="10">
    <location>
        <begin position="4"/>
        <end position="324"/>
    </location>
</feature>
<dbReference type="Gene3D" id="3.40.50.720">
    <property type="entry name" value="NAD(P)-binding Rossmann-like Domain"/>
    <property type="match status" value="1"/>
</dbReference>
<dbReference type="EMBL" id="JABUPJ010000010">
    <property type="protein sequence ID" value="NYQ39038.1"/>
    <property type="molecule type" value="Genomic_DNA"/>
</dbReference>
<dbReference type="InterPro" id="IPR005886">
    <property type="entry name" value="UDP_G4E"/>
</dbReference>
<evidence type="ECO:0000256" key="2">
    <source>
        <dbReference type="ARBA" id="ARBA00001911"/>
    </source>
</evidence>
<dbReference type="SUPFAM" id="SSF51735">
    <property type="entry name" value="NAD(P)-binding Rossmann-fold domains"/>
    <property type="match status" value="1"/>
</dbReference>
<comment type="caution">
    <text evidence="12">The sequence shown here is derived from an EMBL/GenBank/DDBJ whole genome shotgun (WGS) entry which is preliminary data.</text>
</comment>
<dbReference type="UniPathway" id="UPA00214"/>
<dbReference type="NCBIfam" id="NF007956">
    <property type="entry name" value="PRK10675.1"/>
    <property type="match status" value="1"/>
</dbReference>
<comment type="subunit">
    <text evidence="9">Homodimer.</text>
</comment>
<evidence type="ECO:0000256" key="4">
    <source>
        <dbReference type="ARBA" id="ARBA00007637"/>
    </source>
</evidence>
<proteinExistence type="inferred from homology"/>
<dbReference type="AlphaFoldDB" id="A0A2T3UV88"/>
<dbReference type="PRINTS" id="PR01713">
    <property type="entry name" value="NUCEPIMERASE"/>
</dbReference>
<evidence type="ECO:0000256" key="7">
    <source>
        <dbReference type="ARBA" id="ARBA00023027"/>
    </source>
</evidence>
<evidence type="ECO:0000256" key="6">
    <source>
        <dbReference type="ARBA" id="ARBA00018569"/>
    </source>
</evidence>
<protein>
    <recommendedName>
        <fullName evidence="6 9">UDP-glucose 4-epimerase</fullName>
        <ecNumber evidence="5 9">5.1.3.2</ecNumber>
    </recommendedName>
</protein>
<dbReference type="NCBIfam" id="TIGR01179">
    <property type="entry name" value="galE"/>
    <property type="match status" value="1"/>
</dbReference>
<comment type="similarity">
    <text evidence="4 9">Belongs to the NAD(P)-dependent epimerase/dehydratase family.</text>
</comment>
<evidence type="ECO:0000256" key="1">
    <source>
        <dbReference type="ARBA" id="ARBA00000083"/>
    </source>
</evidence>
<evidence type="ECO:0000256" key="8">
    <source>
        <dbReference type="ARBA" id="ARBA00023235"/>
    </source>
</evidence>
<evidence type="ECO:0000313" key="12">
    <source>
        <dbReference type="EMBL" id="NYQ39038.1"/>
    </source>
</evidence>
<sequence length="338" mass="37650">MMILVTGGAGYVGSHTVLALLNQGINVTVIDNLSNSSIEAIRRIEKISNKKVNFVHGDINNRAIIDRVFGDHKIKAVMHFAALKSVSESVKKPLNYYQNNVSGTITLLEAMQKAGVNNFIFSSSATVYGSSSGPNIESDEIGNTTNPYGTSKYFIERILEDYCKSNKSFSAISLRYFNPTGAHKSAKIGEDPNGIPNNLIPYISHVASGKLDYLNVYGNDYDTIDGTGMRDYIHVVDLADGHIKALEYMLTNKIGYDIFNLGTGKAYSVLQVIQAFEKISMKKISYRVVSRRDGDLAKSWANTDKANKILNWKAKYDLEEMLQDVWNWQSKNPNGYQR</sequence>
<accession>A0A2T3UV88</accession>
<dbReference type="InterPro" id="IPR016040">
    <property type="entry name" value="NAD(P)-bd_dom"/>
</dbReference>
<reference evidence="12 13" key="1">
    <citation type="journal article" date="2020" name="J. Appl. Microbiol.">
        <title>Genetic characterization of Shigatoxigenic and enteropathogenic Escherichia coli O80:H2 from diarrheic and septicemic calves and relatedness to human Shigatoxigenic E. coli O80:H2.</title>
        <authorList>
            <person name="Habets A."/>
            <person name="Crombe F."/>
            <person name="Nakamura K."/>
            <person name="Guerin V."/>
            <person name="De Rauw K."/>
            <person name="Pierard D."/>
            <person name="Saulmont M."/>
            <person name="Hayashi T."/>
            <person name="Mainil J.G."/>
            <person name="Thiry D."/>
        </authorList>
    </citation>
    <scope>NUCLEOTIDE SEQUENCE [LARGE SCALE GENOMIC DNA]</scope>
    <source>
        <strain evidence="12">EH3306</strain>
        <strain evidence="11 13">EH3307</strain>
    </source>
</reference>
<dbReference type="GO" id="GO:0006012">
    <property type="term" value="P:galactose metabolic process"/>
    <property type="evidence" value="ECO:0007669"/>
    <property type="project" value="UniProtKB-UniPathway"/>
</dbReference>
<dbReference type="GO" id="GO:0003978">
    <property type="term" value="F:UDP-glucose 4-epimerase activity"/>
    <property type="evidence" value="ECO:0007669"/>
    <property type="project" value="UniProtKB-UniRule"/>
</dbReference>
<dbReference type="Pfam" id="PF16363">
    <property type="entry name" value="GDP_Man_Dehyd"/>
    <property type="match status" value="1"/>
</dbReference>
<dbReference type="Proteomes" id="UP000540485">
    <property type="component" value="Unassembled WGS sequence"/>
</dbReference>
<keyword evidence="9" id="KW-0119">Carbohydrate metabolism</keyword>
<evidence type="ECO:0000256" key="9">
    <source>
        <dbReference type="RuleBase" id="RU366046"/>
    </source>
</evidence>
<keyword evidence="7 9" id="KW-0520">NAD</keyword>
<dbReference type="Gene3D" id="3.90.25.10">
    <property type="entry name" value="UDP-galactose 4-epimerase, domain 1"/>
    <property type="match status" value="1"/>
</dbReference>